<dbReference type="InterPro" id="IPR011013">
    <property type="entry name" value="Gal_mutarotase_sf_dom"/>
</dbReference>
<evidence type="ECO:0008006" key="3">
    <source>
        <dbReference type="Google" id="ProtNLM"/>
    </source>
</evidence>
<gene>
    <name evidence="1" type="ORF">ACFQ4R_01050</name>
</gene>
<evidence type="ECO:0000313" key="1">
    <source>
        <dbReference type="EMBL" id="MFD1410209.1"/>
    </source>
</evidence>
<dbReference type="Gene3D" id="2.70.98.10">
    <property type="match status" value="1"/>
</dbReference>
<accession>A0ABW4BJV5</accession>
<organism evidence="1 2">
    <name type="scientific">Lapidilactobacillus gannanensis</name>
    <dbReference type="NCBI Taxonomy" id="2486002"/>
    <lineage>
        <taxon>Bacteria</taxon>
        <taxon>Bacillati</taxon>
        <taxon>Bacillota</taxon>
        <taxon>Bacilli</taxon>
        <taxon>Lactobacillales</taxon>
        <taxon>Lactobacillaceae</taxon>
        <taxon>Lapidilactobacillus</taxon>
    </lineage>
</organism>
<comment type="caution">
    <text evidence="1">The sequence shown here is derived from an EMBL/GenBank/DDBJ whole genome shotgun (WGS) entry which is preliminary data.</text>
</comment>
<dbReference type="EMBL" id="JBHTOH010000012">
    <property type="protein sequence ID" value="MFD1410209.1"/>
    <property type="molecule type" value="Genomic_DNA"/>
</dbReference>
<name>A0ABW4BJV5_9LACO</name>
<dbReference type="RefSeq" id="WP_125651235.1">
    <property type="nucleotide sequence ID" value="NZ_JBHTOH010000012.1"/>
</dbReference>
<dbReference type="Proteomes" id="UP001597191">
    <property type="component" value="Unassembled WGS sequence"/>
</dbReference>
<protein>
    <recommendedName>
        <fullName evidence="3">Aldose 1-epimerase</fullName>
    </recommendedName>
</protein>
<dbReference type="Pfam" id="PF01263">
    <property type="entry name" value="Aldose_epim"/>
    <property type="match status" value="1"/>
</dbReference>
<proteinExistence type="predicted"/>
<evidence type="ECO:0000313" key="2">
    <source>
        <dbReference type="Proteomes" id="UP001597191"/>
    </source>
</evidence>
<dbReference type="InterPro" id="IPR014718">
    <property type="entry name" value="GH-type_carb-bd"/>
</dbReference>
<sequence length="284" mass="32263">MITLKNSTVTATITEQGAQLKKLTALKNQLDYVATQSDSILFPAIGKSYQDTYEYQDRHYQMPIHGFAKDAIWQIFSQSSDQVTLKLTDNEISRANYPFYFQFLVTYRLLADGIDVQYHLTNMGNVTMAFSLGALIESALPWRTDINLTDYQLDLAPEKALTLTREVDPDYFRTGAILPSRYFHRGSMSLATPEIDQKLFILTNRDMQSLCLNNQQTGQSLCLKTADFPFFSVQYDANNQLIQLGLWNGLPDKQGISSELLRKEGNLTLPARDQLVLGYQVIID</sequence>
<dbReference type="SUPFAM" id="SSF74650">
    <property type="entry name" value="Galactose mutarotase-like"/>
    <property type="match status" value="1"/>
</dbReference>
<dbReference type="InterPro" id="IPR008183">
    <property type="entry name" value="Aldose_1/G6P_1-epimerase"/>
</dbReference>
<reference evidence="2" key="1">
    <citation type="journal article" date="2019" name="Int. J. Syst. Evol. Microbiol.">
        <title>The Global Catalogue of Microorganisms (GCM) 10K type strain sequencing project: providing services to taxonomists for standard genome sequencing and annotation.</title>
        <authorList>
            <consortium name="The Broad Institute Genomics Platform"/>
            <consortium name="The Broad Institute Genome Sequencing Center for Infectious Disease"/>
            <person name="Wu L."/>
            <person name="Ma J."/>
        </authorList>
    </citation>
    <scope>NUCLEOTIDE SEQUENCE [LARGE SCALE GENOMIC DNA]</scope>
    <source>
        <strain evidence="2">CCM 8937</strain>
    </source>
</reference>
<keyword evidence="2" id="KW-1185">Reference proteome</keyword>